<dbReference type="InterPro" id="IPR002130">
    <property type="entry name" value="Cyclophilin-type_PPIase_dom"/>
</dbReference>
<dbReference type="InterPro" id="IPR044665">
    <property type="entry name" value="E_coli_cyclophilin_A-like"/>
</dbReference>
<dbReference type="GO" id="GO:0003755">
    <property type="term" value="F:peptidyl-prolyl cis-trans isomerase activity"/>
    <property type="evidence" value="ECO:0007669"/>
    <property type="project" value="UniProtKB-EC"/>
</dbReference>
<dbReference type="Proteomes" id="UP001528411">
    <property type="component" value="Unassembled WGS sequence"/>
</dbReference>
<organism evidence="5 6">
    <name type="scientific">Psychrosphaera algicola</name>
    <dbReference type="NCBI Taxonomy" id="3023714"/>
    <lineage>
        <taxon>Bacteria</taxon>
        <taxon>Pseudomonadati</taxon>
        <taxon>Pseudomonadota</taxon>
        <taxon>Gammaproteobacteria</taxon>
        <taxon>Alteromonadales</taxon>
        <taxon>Pseudoalteromonadaceae</taxon>
        <taxon>Psychrosphaera</taxon>
    </lineage>
</organism>
<dbReference type="InterPro" id="IPR029000">
    <property type="entry name" value="Cyclophilin-like_dom_sf"/>
</dbReference>
<keyword evidence="3 5" id="KW-0413">Isomerase</keyword>
<dbReference type="PANTHER" id="PTHR43246">
    <property type="entry name" value="PEPTIDYL-PROLYL CIS-TRANS ISOMERASE CYP38, CHLOROPLASTIC"/>
    <property type="match status" value="1"/>
</dbReference>
<evidence type="ECO:0000256" key="2">
    <source>
        <dbReference type="ARBA" id="ARBA00023110"/>
    </source>
</evidence>
<reference evidence="5 6" key="1">
    <citation type="submission" date="2023-01" db="EMBL/GenBank/DDBJ databases">
        <title>Psychrosphaera sp. nov., isolated from marine algae.</title>
        <authorList>
            <person name="Bayburt H."/>
            <person name="Choi B.J."/>
            <person name="Kim J.M."/>
            <person name="Choi D.G."/>
            <person name="Jeon C.O."/>
        </authorList>
    </citation>
    <scope>NUCLEOTIDE SEQUENCE [LARGE SCALE GENOMIC DNA]</scope>
    <source>
        <strain evidence="5 6">G1-22</strain>
    </source>
</reference>
<dbReference type="SUPFAM" id="SSF50891">
    <property type="entry name" value="Cyclophilin-like"/>
    <property type="match status" value="1"/>
</dbReference>
<evidence type="ECO:0000256" key="3">
    <source>
        <dbReference type="ARBA" id="ARBA00023235"/>
    </source>
</evidence>
<evidence type="ECO:0000256" key="1">
    <source>
        <dbReference type="ARBA" id="ARBA00013194"/>
    </source>
</evidence>
<protein>
    <recommendedName>
        <fullName evidence="1">peptidylprolyl isomerase</fullName>
        <ecNumber evidence="1">5.2.1.8</ecNumber>
    </recommendedName>
</protein>
<proteinExistence type="predicted"/>
<dbReference type="EC" id="5.2.1.8" evidence="1"/>
<keyword evidence="6" id="KW-1185">Reference proteome</keyword>
<evidence type="ECO:0000313" key="5">
    <source>
        <dbReference type="EMBL" id="MDC2890312.1"/>
    </source>
</evidence>
<keyword evidence="2" id="KW-0697">Rotamase</keyword>
<dbReference type="EMBL" id="JAQOMS010000002">
    <property type="protein sequence ID" value="MDC2890312.1"/>
    <property type="molecule type" value="Genomic_DNA"/>
</dbReference>
<dbReference type="Pfam" id="PF00160">
    <property type="entry name" value="Pro_isomerase"/>
    <property type="match status" value="1"/>
</dbReference>
<dbReference type="Gene3D" id="2.40.100.10">
    <property type="entry name" value="Cyclophilin-like"/>
    <property type="match status" value="1"/>
</dbReference>
<sequence>MVLHCSGTVAMARGNGADSASSEFYIVIGHAPRHLDRNMSVFGRVVFGMDVVQRLPRGDKLKGA</sequence>
<feature type="domain" description="PPIase cyclophilin-type" evidence="4">
    <location>
        <begin position="1"/>
        <end position="64"/>
    </location>
</feature>
<gene>
    <name evidence="5" type="ORF">PN838_18080</name>
</gene>
<evidence type="ECO:0000313" key="6">
    <source>
        <dbReference type="Proteomes" id="UP001528411"/>
    </source>
</evidence>
<dbReference type="RefSeq" id="WP_272181535.1">
    <property type="nucleotide sequence ID" value="NZ_JAQOMS010000002.1"/>
</dbReference>
<comment type="caution">
    <text evidence="5">The sequence shown here is derived from an EMBL/GenBank/DDBJ whole genome shotgun (WGS) entry which is preliminary data.</text>
</comment>
<dbReference type="PROSITE" id="PS50072">
    <property type="entry name" value="CSA_PPIASE_2"/>
    <property type="match status" value="1"/>
</dbReference>
<accession>A0ABT5FGN1</accession>
<name>A0ABT5FGN1_9GAMM</name>
<evidence type="ECO:0000259" key="4">
    <source>
        <dbReference type="PROSITE" id="PS50072"/>
    </source>
</evidence>